<feature type="domain" description="HMA" evidence="2">
    <location>
        <begin position="22"/>
        <end position="88"/>
    </location>
</feature>
<dbReference type="InterPro" id="IPR006121">
    <property type="entry name" value="HMA_dom"/>
</dbReference>
<gene>
    <name evidence="3" type="ORF">GCM10009118_09280</name>
</gene>
<evidence type="ECO:0000313" key="3">
    <source>
        <dbReference type="EMBL" id="GAA0874520.1"/>
    </source>
</evidence>
<feature type="chain" id="PRO_5045279359" description="HMA domain-containing protein" evidence="1">
    <location>
        <begin position="19"/>
        <end position="114"/>
    </location>
</feature>
<organism evidence="3 4">
    <name type="scientific">Wandonia haliotis</name>
    <dbReference type="NCBI Taxonomy" id="574963"/>
    <lineage>
        <taxon>Bacteria</taxon>
        <taxon>Pseudomonadati</taxon>
        <taxon>Bacteroidota</taxon>
        <taxon>Flavobacteriia</taxon>
        <taxon>Flavobacteriales</taxon>
        <taxon>Crocinitomicaceae</taxon>
        <taxon>Wandonia</taxon>
    </lineage>
</organism>
<dbReference type="Proteomes" id="UP001501126">
    <property type="component" value="Unassembled WGS sequence"/>
</dbReference>
<sequence length="114" mass="12527">MRTLMIVFGLLLTSLAYGQEKKPQIVIQTSAECGQCKDRVEEKLNYTSGIIFAELDVPTKQLTVKYKANKITADEIRKILSDLGYDADGVKADPEAVAKLPLCCQPGGMDGHEH</sequence>
<dbReference type="RefSeq" id="WP_343785417.1">
    <property type="nucleotide sequence ID" value="NZ_BAAAFH010000003.1"/>
</dbReference>
<reference evidence="3 4" key="1">
    <citation type="journal article" date="2019" name="Int. J. Syst. Evol. Microbiol.">
        <title>The Global Catalogue of Microorganisms (GCM) 10K type strain sequencing project: providing services to taxonomists for standard genome sequencing and annotation.</title>
        <authorList>
            <consortium name="The Broad Institute Genomics Platform"/>
            <consortium name="The Broad Institute Genome Sequencing Center for Infectious Disease"/>
            <person name="Wu L."/>
            <person name="Ma J."/>
        </authorList>
    </citation>
    <scope>NUCLEOTIDE SEQUENCE [LARGE SCALE GENOMIC DNA]</scope>
    <source>
        <strain evidence="3 4">JCM 16083</strain>
    </source>
</reference>
<evidence type="ECO:0000256" key="1">
    <source>
        <dbReference type="SAM" id="SignalP"/>
    </source>
</evidence>
<dbReference type="EMBL" id="BAAAFH010000003">
    <property type="protein sequence ID" value="GAA0874520.1"/>
    <property type="molecule type" value="Genomic_DNA"/>
</dbReference>
<keyword evidence="1" id="KW-0732">Signal</keyword>
<dbReference type="CDD" id="cd00371">
    <property type="entry name" value="HMA"/>
    <property type="match status" value="1"/>
</dbReference>
<protein>
    <recommendedName>
        <fullName evidence="2">HMA domain-containing protein</fullName>
    </recommendedName>
</protein>
<evidence type="ECO:0000259" key="2">
    <source>
        <dbReference type="PROSITE" id="PS50846"/>
    </source>
</evidence>
<name>A0ABN1MNV7_9FLAO</name>
<dbReference type="Gene3D" id="3.30.70.100">
    <property type="match status" value="1"/>
</dbReference>
<accession>A0ABN1MNV7</accession>
<dbReference type="PROSITE" id="PS50846">
    <property type="entry name" value="HMA_2"/>
    <property type="match status" value="1"/>
</dbReference>
<dbReference type="InterPro" id="IPR036163">
    <property type="entry name" value="HMA_dom_sf"/>
</dbReference>
<keyword evidence="4" id="KW-1185">Reference proteome</keyword>
<evidence type="ECO:0000313" key="4">
    <source>
        <dbReference type="Proteomes" id="UP001501126"/>
    </source>
</evidence>
<dbReference type="Pfam" id="PF00403">
    <property type="entry name" value="HMA"/>
    <property type="match status" value="1"/>
</dbReference>
<dbReference type="SUPFAM" id="SSF55008">
    <property type="entry name" value="HMA, heavy metal-associated domain"/>
    <property type="match status" value="1"/>
</dbReference>
<comment type="caution">
    <text evidence="3">The sequence shown here is derived from an EMBL/GenBank/DDBJ whole genome shotgun (WGS) entry which is preliminary data.</text>
</comment>
<proteinExistence type="predicted"/>
<feature type="signal peptide" evidence="1">
    <location>
        <begin position="1"/>
        <end position="18"/>
    </location>
</feature>